<keyword evidence="1" id="KW-0472">Membrane</keyword>
<accession>A0A317RDW8</accession>
<comment type="caution">
    <text evidence="2">The sequence shown here is derived from an EMBL/GenBank/DDBJ whole genome shotgun (WGS) entry which is preliminary data.</text>
</comment>
<feature type="transmembrane region" description="Helical" evidence="1">
    <location>
        <begin position="93"/>
        <end position="114"/>
    </location>
</feature>
<dbReference type="Proteomes" id="UP000246483">
    <property type="component" value="Unassembled WGS sequence"/>
</dbReference>
<proteinExistence type="predicted"/>
<feature type="transmembrane region" description="Helical" evidence="1">
    <location>
        <begin position="36"/>
        <end position="59"/>
    </location>
</feature>
<dbReference type="RefSeq" id="WP_019372625.1">
    <property type="nucleotide sequence ID" value="NZ_ALEE01000034.1"/>
</dbReference>
<keyword evidence="1" id="KW-0812">Transmembrane</keyword>
<dbReference type="EMBL" id="QGUB01000002">
    <property type="protein sequence ID" value="PWW47763.1"/>
    <property type="molecule type" value="Genomic_DNA"/>
</dbReference>
<sequence length="119" mass="13039">MPESLPLSLLVAWVLYFGFLNTHQRHSSRFQGASQAFNAALNLSVILGVLAGLALLVYYFIRVAWYWPFLLFVAGSVIAGLLFGVLDRKVSQPALSLLGFLAWPAAAIWAFLIIRGLSG</sequence>
<keyword evidence="1" id="KW-1133">Transmembrane helix</keyword>
<evidence type="ECO:0000256" key="1">
    <source>
        <dbReference type="SAM" id="Phobius"/>
    </source>
</evidence>
<feature type="transmembrane region" description="Helical" evidence="1">
    <location>
        <begin position="6"/>
        <end position="24"/>
    </location>
</feature>
<dbReference type="AlphaFoldDB" id="A0A317RDW8"/>
<feature type="transmembrane region" description="Helical" evidence="1">
    <location>
        <begin position="65"/>
        <end position="86"/>
    </location>
</feature>
<organism evidence="2 3">
    <name type="scientific">Melaminivora alkalimesophila</name>
    <dbReference type="NCBI Taxonomy" id="1165852"/>
    <lineage>
        <taxon>Bacteria</taxon>
        <taxon>Pseudomonadati</taxon>
        <taxon>Pseudomonadota</taxon>
        <taxon>Betaproteobacteria</taxon>
        <taxon>Burkholderiales</taxon>
        <taxon>Comamonadaceae</taxon>
        <taxon>Melaminivora</taxon>
    </lineage>
</organism>
<reference evidence="2 3" key="1">
    <citation type="submission" date="2018-05" db="EMBL/GenBank/DDBJ databases">
        <title>Genomic Encyclopedia of Type Strains, Phase IV (KMG-IV): sequencing the most valuable type-strain genomes for metagenomic binning, comparative biology and taxonomic classification.</title>
        <authorList>
            <person name="Goeker M."/>
        </authorList>
    </citation>
    <scope>NUCLEOTIDE SEQUENCE [LARGE SCALE GENOMIC DNA]</scope>
    <source>
        <strain evidence="2 3">DSM 26006</strain>
    </source>
</reference>
<evidence type="ECO:0000313" key="3">
    <source>
        <dbReference type="Proteomes" id="UP000246483"/>
    </source>
</evidence>
<keyword evidence="3" id="KW-1185">Reference proteome</keyword>
<name>A0A317RDW8_9BURK</name>
<gene>
    <name evidence="2" type="ORF">DFR36_102139</name>
</gene>
<protein>
    <submittedName>
        <fullName evidence="2">Uncharacterized protein</fullName>
    </submittedName>
</protein>
<evidence type="ECO:0000313" key="2">
    <source>
        <dbReference type="EMBL" id="PWW47763.1"/>
    </source>
</evidence>
<dbReference type="OrthoDB" id="9940432at2"/>